<dbReference type="Gene3D" id="3.30.559.10">
    <property type="entry name" value="Chloramphenicol acetyltransferase-like domain"/>
    <property type="match status" value="1"/>
</dbReference>
<evidence type="ECO:0000313" key="1">
    <source>
        <dbReference type="EMBL" id="KAK7044526.1"/>
    </source>
</evidence>
<accession>A0AAW0CWH3</accession>
<reference evidence="1 2" key="1">
    <citation type="journal article" date="2024" name="J Genomics">
        <title>Draft genome sequencing and assembly of Favolaschia claudopus CIRM-BRFM 2984 isolated from oak limbs.</title>
        <authorList>
            <person name="Navarro D."/>
            <person name="Drula E."/>
            <person name="Chaduli D."/>
            <person name="Cazenave R."/>
            <person name="Ahrendt S."/>
            <person name="Wang J."/>
            <person name="Lipzen A."/>
            <person name="Daum C."/>
            <person name="Barry K."/>
            <person name="Grigoriev I.V."/>
            <person name="Favel A."/>
            <person name="Rosso M.N."/>
            <person name="Martin F."/>
        </authorList>
    </citation>
    <scope>NUCLEOTIDE SEQUENCE [LARGE SCALE GENOMIC DNA]</scope>
    <source>
        <strain evidence="1 2">CIRM-BRFM 2984</strain>
    </source>
</reference>
<name>A0AAW0CWH3_9AGAR</name>
<dbReference type="InterPro" id="IPR036188">
    <property type="entry name" value="FAD/NAD-bd_sf"/>
</dbReference>
<dbReference type="GO" id="GO:0006783">
    <property type="term" value="P:heme biosynthetic process"/>
    <property type="evidence" value="ECO:0007669"/>
    <property type="project" value="TreeGrafter"/>
</dbReference>
<dbReference type="Gene3D" id="3.50.50.60">
    <property type="entry name" value="FAD/NAD(P)-binding domain"/>
    <property type="match status" value="1"/>
</dbReference>
<dbReference type="InterPro" id="IPR023213">
    <property type="entry name" value="CAT-like_dom_sf"/>
</dbReference>
<protein>
    <submittedName>
        <fullName evidence="1">Uncharacterized protein</fullName>
    </submittedName>
</protein>
<dbReference type="Proteomes" id="UP001362999">
    <property type="component" value="Unassembled WGS sequence"/>
</dbReference>
<sequence length="939" mass="104323">MPTYRRKLSPNELSYYLPSRAYGLNDMFMRVTIHAPLSLMSPTRVRLAWAILRLRHSLLASRIEMRPGHYDDAQFAYTPPSSASHAFAETASSVRILNNVSSASLTRACVGGPRILSSDCLARLDLARQRPVSSHIYEFELFVMFAHLISDAIGLQASIQCVLELVGGSDTPGGAPRSDADLRKILEAEWVKRWGKQAMKDVLAPATEARIMGAEWTRFQDAAWKVDNDNIQRGFIGGQVFPRIKSKTTDFRFIQTRVDVRQTAAIFAKCKAQRVSVANMAFVLCNFAWLRVCAAHPEIVSPKELPTLMYTAINLRRFLQPSSELESPMSLALDYYNIVLPSYLPRSVDLGKAFWARGREAQRQIGSYTRSPVLMQRAIVNSKIRGERAKAWARIDDEADGTVPRTARPQAPTAASTSTATPAVPSIALLGVSHSGNWDEIYITSAYPSIKLVNAVGGAKRAPGGMLVYTWTCSGKLNLVFLWDEAGFARGIVEEFRRGMLDCVHEYVLEDGGLRGTAEVVDCLKEGERERRIHLLGLSSSIITTPTSSPAAKNRYLHVPGTPGIYKIPGPSISYLWSELRYFIQPGLNFELVRGWNRPEGVLDESVESFLTRRGHAVTARVLGSAIGHGIYAADARLLSVRAAFPRLWELEEKGKGRILWYLLTRGRKAREEERKKKEEERRGYEVGDEVWRRMEGVSVFSFKDGMVTLPDALTRAVMKNPRIQVLAGTQVLGLRPNDEQDGFEVRVASEYFYPLNKIIPKSHPLPYLTTNPTSSVTALNLVFPGPPGKIFPRGFGYLVCRPQEDYPADDAGILGVTFDSETLPAQDDVVAQKGVTKVTVMMGGPHRSVDTALPVVLAHLQYQLNRRKPLPEPLLVRRWEQNQCIPTPLPGHLERMDKLREALSEEGWGGRLEVVGAGVRGVSVGDCVESGRNVGAGW</sequence>
<dbReference type="SUPFAM" id="SSF54373">
    <property type="entry name" value="FAD-linked reductases, C-terminal domain"/>
    <property type="match status" value="1"/>
</dbReference>
<proteinExistence type="predicted"/>
<dbReference type="InterPro" id="IPR050464">
    <property type="entry name" value="Zeta_carotene_desat/Oxidored"/>
</dbReference>
<evidence type="ECO:0000313" key="2">
    <source>
        <dbReference type="Proteomes" id="UP001362999"/>
    </source>
</evidence>
<dbReference type="AlphaFoldDB" id="A0AAW0CWH3"/>
<keyword evidence="2" id="KW-1185">Reference proteome</keyword>
<dbReference type="SUPFAM" id="SSF51905">
    <property type="entry name" value="FAD/NAD(P)-binding domain"/>
    <property type="match status" value="1"/>
</dbReference>
<dbReference type="GO" id="GO:0004729">
    <property type="term" value="F:oxygen-dependent protoporphyrinogen oxidase activity"/>
    <property type="evidence" value="ECO:0007669"/>
    <property type="project" value="TreeGrafter"/>
</dbReference>
<dbReference type="PANTHER" id="PTHR42923">
    <property type="entry name" value="PROTOPORPHYRINOGEN OXIDASE"/>
    <property type="match status" value="1"/>
</dbReference>
<gene>
    <name evidence="1" type="ORF">R3P38DRAFT_2508687</name>
</gene>
<comment type="caution">
    <text evidence="1">The sequence shown here is derived from an EMBL/GenBank/DDBJ whole genome shotgun (WGS) entry which is preliminary data.</text>
</comment>
<dbReference type="GO" id="GO:0005743">
    <property type="term" value="C:mitochondrial inner membrane"/>
    <property type="evidence" value="ECO:0007669"/>
    <property type="project" value="TreeGrafter"/>
</dbReference>
<dbReference type="PANTHER" id="PTHR42923:SF3">
    <property type="entry name" value="PROTOPORPHYRINOGEN OXIDASE"/>
    <property type="match status" value="1"/>
</dbReference>
<dbReference type="EMBL" id="JAWWNJ010000011">
    <property type="protein sequence ID" value="KAK7044526.1"/>
    <property type="molecule type" value="Genomic_DNA"/>
</dbReference>
<organism evidence="1 2">
    <name type="scientific">Favolaschia claudopus</name>
    <dbReference type="NCBI Taxonomy" id="2862362"/>
    <lineage>
        <taxon>Eukaryota</taxon>
        <taxon>Fungi</taxon>
        <taxon>Dikarya</taxon>
        <taxon>Basidiomycota</taxon>
        <taxon>Agaricomycotina</taxon>
        <taxon>Agaricomycetes</taxon>
        <taxon>Agaricomycetidae</taxon>
        <taxon>Agaricales</taxon>
        <taxon>Marasmiineae</taxon>
        <taxon>Mycenaceae</taxon>
        <taxon>Favolaschia</taxon>
    </lineage>
</organism>